<dbReference type="AlphaFoldDB" id="A0AA40E722"/>
<dbReference type="EMBL" id="JAUKTV010000009">
    <property type="protein sequence ID" value="KAK0729365.1"/>
    <property type="molecule type" value="Genomic_DNA"/>
</dbReference>
<name>A0AA40E722_9PEZI</name>
<reference evidence="2" key="1">
    <citation type="submission" date="2023-06" db="EMBL/GenBank/DDBJ databases">
        <title>Genome-scale phylogeny and comparative genomics of the fungal order Sordariales.</title>
        <authorList>
            <consortium name="Lawrence Berkeley National Laboratory"/>
            <person name="Hensen N."/>
            <person name="Bonometti L."/>
            <person name="Westerberg I."/>
            <person name="Brannstrom I.O."/>
            <person name="Guillou S."/>
            <person name="Cros-Aarteil S."/>
            <person name="Calhoun S."/>
            <person name="Haridas S."/>
            <person name="Kuo A."/>
            <person name="Mondo S."/>
            <person name="Pangilinan J."/>
            <person name="Riley R."/>
            <person name="Labutti K."/>
            <person name="Andreopoulos B."/>
            <person name="Lipzen A."/>
            <person name="Chen C."/>
            <person name="Yanf M."/>
            <person name="Daum C."/>
            <person name="Ng V."/>
            <person name="Clum A."/>
            <person name="Steindorff A."/>
            <person name="Ohm R."/>
            <person name="Martin F."/>
            <person name="Silar P."/>
            <person name="Natvig D."/>
            <person name="Lalanne C."/>
            <person name="Gautier V."/>
            <person name="Ament-Velasquez S.L."/>
            <person name="Kruys A."/>
            <person name="Hutchinson M.I."/>
            <person name="Powell A.J."/>
            <person name="Barry K."/>
            <person name="Miller A.N."/>
            <person name="Grigoriev I.V."/>
            <person name="Debuchy R."/>
            <person name="Gladieux P."/>
            <person name="Thoren M.H."/>
            <person name="Johannesson H."/>
        </authorList>
    </citation>
    <scope>NUCLEOTIDE SEQUENCE</scope>
    <source>
        <strain evidence="2">CBS 540.89</strain>
    </source>
</reference>
<keyword evidence="1" id="KW-1133">Transmembrane helix</keyword>
<organism evidence="2 3">
    <name type="scientific">Apiosordaria backusii</name>
    <dbReference type="NCBI Taxonomy" id="314023"/>
    <lineage>
        <taxon>Eukaryota</taxon>
        <taxon>Fungi</taxon>
        <taxon>Dikarya</taxon>
        <taxon>Ascomycota</taxon>
        <taxon>Pezizomycotina</taxon>
        <taxon>Sordariomycetes</taxon>
        <taxon>Sordariomycetidae</taxon>
        <taxon>Sordariales</taxon>
        <taxon>Lasiosphaeriaceae</taxon>
        <taxon>Apiosordaria</taxon>
    </lineage>
</organism>
<accession>A0AA40E722</accession>
<keyword evidence="3" id="KW-1185">Reference proteome</keyword>
<gene>
    <name evidence="2" type="ORF">B0T21DRAFT_211258</name>
</gene>
<evidence type="ECO:0000313" key="2">
    <source>
        <dbReference type="EMBL" id="KAK0729365.1"/>
    </source>
</evidence>
<keyword evidence="1" id="KW-0472">Membrane</keyword>
<evidence type="ECO:0000256" key="1">
    <source>
        <dbReference type="SAM" id="Phobius"/>
    </source>
</evidence>
<evidence type="ECO:0000313" key="3">
    <source>
        <dbReference type="Proteomes" id="UP001172159"/>
    </source>
</evidence>
<feature type="transmembrane region" description="Helical" evidence="1">
    <location>
        <begin position="41"/>
        <end position="67"/>
    </location>
</feature>
<keyword evidence="1" id="KW-0812">Transmembrane</keyword>
<dbReference type="Proteomes" id="UP001172159">
    <property type="component" value="Unassembled WGS sequence"/>
</dbReference>
<proteinExistence type="predicted"/>
<protein>
    <submittedName>
        <fullName evidence="2">Uncharacterized protein</fullName>
    </submittedName>
</protein>
<sequence length="86" mass="9586">MQPGQRRAIQTSPISNLAKMSHEEWVHESDARLRGKMAGDLCLVFLASYSLASLFSLVIFFAILFFYCFYCSGSIVPGGLLLFGFL</sequence>
<comment type="caution">
    <text evidence="2">The sequence shown here is derived from an EMBL/GenBank/DDBJ whole genome shotgun (WGS) entry which is preliminary data.</text>
</comment>